<reference evidence="19" key="1">
    <citation type="submission" date="2020-07" db="EMBL/GenBank/DDBJ databases">
        <title>Draft Genome Sequence of a Deep-Sea Yeast, Naganishia (Cryptococcus) liquefaciens strain N6.</title>
        <authorList>
            <person name="Han Y.W."/>
            <person name="Kajitani R."/>
            <person name="Morimoto H."/>
            <person name="Parhat M."/>
            <person name="Tsubouchi H."/>
            <person name="Bakenova O."/>
            <person name="Ogata M."/>
            <person name="Argunhan B."/>
            <person name="Aoki R."/>
            <person name="Kajiwara S."/>
            <person name="Itoh T."/>
            <person name="Iwasaki H."/>
        </authorList>
    </citation>
    <scope>NUCLEOTIDE SEQUENCE</scope>
    <source>
        <strain evidence="19">N6</strain>
    </source>
</reference>
<dbReference type="PROSITE" id="PS00299">
    <property type="entry name" value="UBIQUITIN_1"/>
    <property type="match status" value="1"/>
</dbReference>
<dbReference type="PANTHER" id="PTHR42789:SF1">
    <property type="entry name" value="D-ISOMER SPECIFIC 2-HYDROXYACID DEHYDROGENASE FAMILY PROTEIN (AFU_ORTHOLOGUE AFUA_6G10090)"/>
    <property type="match status" value="1"/>
</dbReference>
<comment type="similarity">
    <text evidence="4">Belongs to the D-isomer specific 2-hydroxyacid dehydrogenase family.</text>
</comment>
<evidence type="ECO:0000313" key="20">
    <source>
        <dbReference type="Proteomes" id="UP000620104"/>
    </source>
</evidence>
<comment type="similarity">
    <text evidence="6">In the C-terminal section; belongs to the eukaryotic ribosomal protein eL40 family.</text>
</comment>
<organism evidence="19 20">
    <name type="scientific">Naganishia liquefaciens</name>
    <dbReference type="NCBI Taxonomy" id="104408"/>
    <lineage>
        <taxon>Eukaryota</taxon>
        <taxon>Fungi</taxon>
        <taxon>Dikarya</taxon>
        <taxon>Basidiomycota</taxon>
        <taxon>Agaricomycotina</taxon>
        <taxon>Tremellomycetes</taxon>
        <taxon>Filobasidiales</taxon>
        <taxon>Filobasidiaceae</taxon>
        <taxon>Naganishia</taxon>
    </lineage>
</organism>
<evidence type="ECO:0000256" key="8">
    <source>
        <dbReference type="ARBA" id="ARBA00022499"/>
    </source>
</evidence>
<dbReference type="SMART" id="SM01377">
    <property type="entry name" value="Ribosomal_L40e"/>
    <property type="match status" value="1"/>
</dbReference>
<dbReference type="InterPro" id="IPR045865">
    <property type="entry name" value="ACT-like_dom_sf"/>
</dbReference>
<evidence type="ECO:0000256" key="17">
    <source>
        <dbReference type="SAM" id="MobiDB-lite"/>
    </source>
</evidence>
<evidence type="ECO:0000256" key="3">
    <source>
        <dbReference type="ARBA" id="ARBA00004496"/>
    </source>
</evidence>
<dbReference type="CDD" id="cd04901">
    <property type="entry name" value="ACT_3PGDH"/>
    <property type="match status" value="1"/>
</dbReference>
<evidence type="ECO:0000256" key="7">
    <source>
        <dbReference type="ARBA" id="ARBA00022490"/>
    </source>
</evidence>
<dbReference type="SMART" id="SM00213">
    <property type="entry name" value="UBQ"/>
    <property type="match status" value="1"/>
</dbReference>
<dbReference type="InterPro" id="IPR036291">
    <property type="entry name" value="NAD(P)-bd_dom_sf"/>
</dbReference>
<evidence type="ECO:0000256" key="12">
    <source>
        <dbReference type="ARBA" id="ARBA00023027"/>
    </source>
</evidence>
<dbReference type="InterPro" id="IPR038587">
    <property type="entry name" value="Ribosomal_eL40_sf"/>
</dbReference>
<dbReference type="PROSITE" id="PS00065">
    <property type="entry name" value="D_2_HYDROXYACID_DH_1"/>
    <property type="match status" value="1"/>
</dbReference>
<dbReference type="GO" id="GO:0006412">
    <property type="term" value="P:translation"/>
    <property type="evidence" value="ECO:0007669"/>
    <property type="project" value="InterPro"/>
</dbReference>
<dbReference type="PROSITE" id="PS00670">
    <property type="entry name" value="D_2_HYDROXYACID_DH_2"/>
    <property type="match status" value="1"/>
</dbReference>
<feature type="compositionally biased region" description="Basic and acidic residues" evidence="17">
    <location>
        <begin position="1"/>
        <end position="10"/>
    </location>
</feature>
<dbReference type="SUPFAM" id="SSF54236">
    <property type="entry name" value="Ubiquitin-like"/>
    <property type="match status" value="1"/>
</dbReference>
<dbReference type="SUPFAM" id="SSF55021">
    <property type="entry name" value="ACT-like"/>
    <property type="match status" value="1"/>
</dbReference>
<evidence type="ECO:0000256" key="14">
    <source>
        <dbReference type="ARBA" id="ARBA00023274"/>
    </source>
</evidence>
<dbReference type="AlphaFoldDB" id="A0A8H3YE95"/>
<dbReference type="InterPro" id="IPR029071">
    <property type="entry name" value="Ubiquitin-like_domsf"/>
</dbReference>
<keyword evidence="20" id="KW-1185">Reference proteome</keyword>
<evidence type="ECO:0000313" key="19">
    <source>
        <dbReference type="EMBL" id="GHJ86033.1"/>
    </source>
</evidence>
<comment type="pathway">
    <text evidence="15">Amino-acid biosynthesis.</text>
</comment>
<dbReference type="PROSITE" id="PS00671">
    <property type="entry name" value="D_2_HYDROXYACID_DH_3"/>
    <property type="match status" value="1"/>
</dbReference>
<dbReference type="InterPro" id="IPR019954">
    <property type="entry name" value="Ubiquitin_CS"/>
</dbReference>
<evidence type="ECO:0000259" key="18">
    <source>
        <dbReference type="PROSITE" id="PS50053"/>
    </source>
</evidence>
<dbReference type="Pfam" id="PF02826">
    <property type="entry name" value="2-Hacid_dh_C"/>
    <property type="match status" value="1"/>
</dbReference>
<dbReference type="InterPro" id="IPR011332">
    <property type="entry name" value="Ribosomal_zn-bd"/>
</dbReference>
<dbReference type="SUPFAM" id="SSF52283">
    <property type="entry name" value="Formate/glycerate dehydrogenase catalytic domain-like"/>
    <property type="match status" value="1"/>
</dbReference>
<dbReference type="InterPro" id="IPR006139">
    <property type="entry name" value="D-isomer_2_OHA_DH_cat_dom"/>
</dbReference>
<dbReference type="CDD" id="cd01803">
    <property type="entry name" value="Ubl_ubiquitin"/>
    <property type="match status" value="1"/>
</dbReference>
<evidence type="ECO:0000256" key="4">
    <source>
        <dbReference type="ARBA" id="ARBA00005854"/>
    </source>
</evidence>
<dbReference type="SUPFAM" id="SSF57829">
    <property type="entry name" value="Zn-binding ribosomal proteins"/>
    <property type="match status" value="1"/>
</dbReference>
<evidence type="ECO:0000256" key="13">
    <source>
        <dbReference type="ARBA" id="ARBA00023242"/>
    </source>
</evidence>
<dbReference type="GO" id="GO:0005840">
    <property type="term" value="C:ribosome"/>
    <property type="evidence" value="ECO:0007669"/>
    <property type="project" value="UniProtKB-KW"/>
</dbReference>
<dbReference type="GO" id="GO:0051287">
    <property type="term" value="F:NAD binding"/>
    <property type="evidence" value="ECO:0007669"/>
    <property type="project" value="InterPro"/>
</dbReference>
<comment type="subunit">
    <text evidence="16">Part of the 60S ribosomal subunit.</text>
</comment>
<dbReference type="PANTHER" id="PTHR42789">
    <property type="entry name" value="D-ISOMER SPECIFIC 2-HYDROXYACID DEHYDROGENASE FAMILY PROTEIN (AFU_ORTHOLOGUE AFUA_6G10090)"/>
    <property type="match status" value="1"/>
</dbReference>
<dbReference type="Gene3D" id="3.10.20.90">
    <property type="entry name" value="Phosphatidylinositol 3-kinase Catalytic Subunit, Chain A, domain 1"/>
    <property type="match status" value="1"/>
</dbReference>
<dbReference type="FunFam" id="3.40.50.720:FF:000041">
    <property type="entry name" value="D-3-phosphoglycerate dehydrogenase"/>
    <property type="match status" value="1"/>
</dbReference>
<dbReference type="GO" id="GO:0005737">
    <property type="term" value="C:cytoplasm"/>
    <property type="evidence" value="ECO:0007669"/>
    <property type="project" value="UniProtKB-SubCell"/>
</dbReference>
<evidence type="ECO:0000256" key="2">
    <source>
        <dbReference type="ARBA" id="ARBA00004123"/>
    </source>
</evidence>
<sequence>MSRPIPENRRQSVSASSPPTSIPIPPNTRNLPASTFAGSPPTGGLATSPTAGFNIHSAIAASTSPRNASHSLSQQPTLARQLTRQLTAFLPAAFPASGSAAEQDGKKHGTIKILLLENISQDAASYLRNQGYEVDHFTKAFSEAELLEKLPGYSAIGIRSKTKMTAKVIKAASKLLVIGCFCIGTNQVDLEAAALAGIAVFNSPFSNSRSVAELVISEIVALSRQLVDRSREMREGVWNKVSKGCWEIRGKTLGIVGYGHIGSQLSVLAEAFGMQVIYYDVVPIMPLGSARQVDTLEELLSQADFVTLHVPEIQETINMIGAEELAQMKQGAYLINNARGKVVDLPAFVDAMESGRLAGGAIDVFPSEPGSNGPGFDESLGAFIPRLRKLPNLIMTPHIGGSTEEAQRMIGAEVSQALTRYLNYGTSIGAVNFPEVDLRAITNADDRHIRVCHVHRNEPGVLRAINQILANHNIEKQFSDSKGDIAYLMADISGVGEEEVAAIYEAISSTRANLLTRPPVVKYFKSPKMQIFVKTLTGKTITLEVESSDTIDNVKSKIQDKEGIPPDQQRLIFAGKQLEDGRTLSDYNIQKESTLHLVLRLRGGIIEPSLKVLANKYNCDKQICRVCYARLPPRATNCRKRKCGHSSQLRPKKKLK</sequence>
<dbReference type="Gene3D" id="3.30.70.260">
    <property type="match status" value="1"/>
</dbReference>
<evidence type="ECO:0000256" key="10">
    <source>
        <dbReference type="ARBA" id="ARBA00022980"/>
    </source>
</evidence>
<dbReference type="GO" id="GO:0003735">
    <property type="term" value="F:structural constituent of ribosome"/>
    <property type="evidence" value="ECO:0007669"/>
    <property type="project" value="InterPro"/>
</dbReference>
<dbReference type="InterPro" id="IPR050857">
    <property type="entry name" value="D-2-hydroxyacid_DH"/>
</dbReference>
<evidence type="ECO:0000256" key="15">
    <source>
        <dbReference type="ARBA" id="ARBA00029440"/>
    </source>
</evidence>
<dbReference type="InterPro" id="IPR029753">
    <property type="entry name" value="D-isomer_DH_CS"/>
</dbReference>
<keyword evidence="12" id="KW-0520">NAD</keyword>
<dbReference type="Pfam" id="PF00240">
    <property type="entry name" value="ubiquitin"/>
    <property type="match status" value="1"/>
</dbReference>
<dbReference type="Pfam" id="PF00389">
    <property type="entry name" value="2-Hacid_dh"/>
    <property type="match status" value="1"/>
</dbReference>
<dbReference type="Gene3D" id="4.10.1060.50">
    <property type="match status" value="1"/>
</dbReference>
<dbReference type="CDD" id="cd12176">
    <property type="entry name" value="PGDH_3"/>
    <property type="match status" value="1"/>
</dbReference>
<evidence type="ECO:0000256" key="5">
    <source>
        <dbReference type="ARBA" id="ARBA00008373"/>
    </source>
</evidence>
<comment type="subcellular location">
    <subcellularLocation>
        <location evidence="3">Cytoplasm</location>
    </subcellularLocation>
    <subcellularLocation>
        <location evidence="2">Nucleus</location>
    </subcellularLocation>
</comment>
<dbReference type="GO" id="GO:0006564">
    <property type="term" value="P:L-serine biosynthetic process"/>
    <property type="evidence" value="ECO:0007669"/>
    <property type="project" value="UniProtKB-ARBA"/>
</dbReference>
<keyword evidence="8" id="KW-1017">Isopeptide bond</keyword>
<evidence type="ECO:0000256" key="6">
    <source>
        <dbReference type="ARBA" id="ARBA00010570"/>
    </source>
</evidence>
<dbReference type="GO" id="GO:1990904">
    <property type="term" value="C:ribonucleoprotein complex"/>
    <property type="evidence" value="ECO:0007669"/>
    <property type="project" value="UniProtKB-KW"/>
</dbReference>
<keyword evidence="10" id="KW-0689">Ribosomal protein</keyword>
<dbReference type="FunFam" id="4.10.1060.50:FF:000001">
    <property type="entry name" value="ubiquitin-60S ribosomal protein L40"/>
    <property type="match status" value="1"/>
</dbReference>
<dbReference type="OrthoDB" id="1621027at2759"/>
<dbReference type="InterPro" id="IPR000626">
    <property type="entry name" value="Ubiquitin-like_dom"/>
</dbReference>
<accession>A0A8H3YE95</accession>
<dbReference type="GO" id="GO:0004617">
    <property type="term" value="F:phosphoglycerate dehydrogenase activity"/>
    <property type="evidence" value="ECO:0007669"/>
    <property type="project" value="UniProtKB-ARBA"/>
</dbReference>
<evidence type="ECO:0000256" key="11">
    <source>
        <dbReference type="ARBA" id="ARBA00023002"/>
    </source>
</evidence>
<dbReference type="Pfam" id="PF01020">
    <property type="entry name" value="Ribosomal_L40e"/>
    <property type="match status" value="1"/>
</dbReference>
<keyword evidence="7" id="KW-0963">Cytoplasm</keyword>
<protein>
    <recommendedName>
        <fullName evidence="18">Ubiquitin-like domain-containing protein</fullName>
    </recommendedName>
</protein>
<dbReference type="PROSITE" id="PS50053">
    <property type="entry name" value="UBIQUITIN_2"/>
    <property type="match status" value="1"/>
</dbReference>
<dbReference type="NCBIfam" id="NF008759">
    <property type="entry name" value="PRK11790.1"/>
    <property type="match status" value="1"/>
</dbReference>
<keyword evidence="11" id="KW-0560">Oxidoreductase</keyword>
<dbReference type="FunFam" id="3.10.20.90:FF:000014">
    <property type="entry name" value="Ubiquitin-60S ribosomal L40 fusion"/>
    <property type="match status" value="1"/>
</dbReference>
<feature type="compositionally biased region" description="Polar residues" evidence="17">
    <location>
        <begin position="27"/>
        <end position="37"/>
    </location>
</feature>
<dbReference type="InterPro" id="IPR029752">
    <property type="entry name" value="D-isomer_DH_CS1"/>
</dbReference>
<comment type="caution">
    <text evidence="19">The sequence shown here is derived from an EMBL/GenBank/DDBJ whole genome shotgun (WGS) entry which is preliminary data.</text>
</comment>
<dbReference type="SUPFAM" id="SSF51735">
    <property type="entry name" value="NAD(P)-binding Rossmann-fold domains"/>
    <property type="match status" value="1"/>
</dbReference>
<dbReference type="EMBL" id="BLZA01000017">
    <property type="protein sequence ID" value="GHJ86033.1"/>
    <property type="molecule type" value="Genomic_DNA"/>
</dbReference>
<dbReference type="InterPro" id="IPR001975">
    <property type="entry name" value="Ribosomal_eL40_dom"/>
</dbReference>
<feature type="region of interest" description="Disordered" evidence="17">
    <location>
        <begin position="1"/>
        <end position="50"/>
    </location>
</feature>
<proteinExistence type="inferred from homology"/>
<keyword evidence="13" id="KW-0539">Nucleus</keyword>
<dbReference type="InterPro" id="IPR019956">
    <property type="entry name" value="Ubiquitin_dom"/>
</dbReference>
<dbReference type="GO" id="GO:0005634">
    <property type="term" value="C:nucleus"/>
    <property type="evidence" value="ECO:0007669"/>
    <property type="project" value="UniProtKB-SubCell"/>
</dbReference>
<feature type="domain" description="Ubiquitin-like" evidence="18">
    <location>
        <begin position="529"/>
        <end position="604"/>
    </location>
</feature>
<dbReference type="GO" id="GO:0047545">
    <property type="term" value="F:(S)-2-hydroxyglutarate dehydrogenase activity"/>
    <property type="evidence" value="ECO:0007669"/>
    <property type="project" value="UniProtKB-ARBA"/>
</dbReference>
<dbReference type="GO" id="GO:0016567">
    <property type="term" value="P:protein ubiquitination"/>
    <property type="evidence" value="ECO:0007669"/>
    <property type="project" value="UniProtKB-ARBA"/>
</dbReference>
<evidence type="ECO:0000256" key="1">
    <source>
        <dbReference type="ARBA" id="ARBA00002241"/>
    </source>
</evidence>
<evidence type="ECO:0000256" key="16">
    <source>
        <dbReference type="ARBA" id="ARBA00035124"/>
    </source>
</evidence>
<dbReference type="PRINTS" id="PR00348">
    <property type="entry name" value="UBIQUITIN"/>
</dbReference>
<dbReference type="GO" id="GO:0000055">
    <property type="term" value="P:ribosomal large subunit export from nucleus"/>
    <property type="evidence" value="ECO:0007669"/>
    <property type="project" value="UniProtKB-ARBA"/>
</dbReference>
<gene>
    <name evidence="19" type="ORF">NliqN6_2434</name>
</gene>
<keyword evidence="14" id="KW-0687">Ribonucleoprotein</keyword>
<dbReference type="InterPro" id="IPR006140">
    <property type="entry name" value="D-isomer_DH_NAD-bd"/>
</dbReference>
<comment type="function">
    <text evidence="1">Component of the 60S subunit of the ribosome.</text>
</comment>
<comment type="similarity">
    <text evidence="5">In the N-terminal section; belongs to the ubiquitin family.</text>
</comment>
<keyword evidence="9" id="KW-0028">Amino-acid biosynthesis</keyword>
<name>A0A8H3YE95_9TREE</name>
<dbReference type="Proteomes" id="UP000620104">
    <property type="component" value="Unassembled WGS sequence"/>
</dbReference>
<evidence type="ECO:0000256" key="9">
    <source>
        <dbReference type="ARBA" id="ARBA00022605"/>
    </source>
</evidence>
<dbReference type="Gene3D" id="3.40.50.720">
    <property type="entry name" value="NAD(P)-binding Rossmann-like Domain"/>
    <property type="match status" value="2"/>
</dbReference>